<feature type="compositionally biased region" description="Polar residues" evidence="1">
    <location>
        <begin position="37"/>
        <end position="51"/>
    </location>
</feature>
<dbReference type="AlphaFoldDB" id="A0A811V174"/>
<dbReference type="Proteomes" id="UP000606786">
    <property type="component" value="Unassembled WGS sequence"/>
</dbReference>
<organism evidence="4 5">
    <name type="scientific">Ceratitis capitata</name>
    <name type="common">Mediterranean fruit fly</name>
    <name type="synonym">Tephritis capitata</name>
    <dbReference type="NCBI Taxonomy" id="7213"/>
    <lineage>
        <taxon>Eukaryota</taxon>
        <taxon>Metazoa</taxon>
        <taxon>Ecdysozoa</taxon>
        <taxon>Arthropoda</taxon>
        <taxon>Hexapoda</taxon>
        <taxon>Insecta</taxon>
        <taxon>Pterygota</taxon>
        <taxon>Neoptera</taxon>
        <taxon>Endopterygota</taxon>
        <taxon>Diptera</taxon>
        <taxon>Brachycera</taxon>
        <taxon>Muscomorpha</taxon>
        <taxon>Tephritoidea</taxon>
        <taxon>Tephritidae</taxon>
        <taxon>Ceratitis</taxon>
        <taxon>Ceratitis</taxon>
    </lineage>
</organism>
<accession>A0A811V174</accession>
<evidence type="ECO:0000256" key="1">
    <source>
        <dbReference type="SAM" id="MobiDB-lite"/>
    </source>
</evidence>
<proteinExistence type="predicted"/>
<feature type="chain" id="PRO_5032555887" evidence="2">
    <location>
        <begin position="21"/>
        <end position="677"/>
    </location>
</feature>
<dbReference type="CDD" id="cd00104">
    <property type="entry name" value="KAZAL_FS"/>
    <property type="match status" value="1"/>
</dbReference>
<feature type="region of interest" description="Disordered" evidence="1">
    <location>
        <begin position="311"/>
        <end position="354"/>
    </location>
</feature>
<feature type="region of interest" description="Disordered" evidence="1">
    <location>
        <begin position="24"/>
        <end position="51"/>
    </location>
</feature>
<feature type="compositionally biased region" description="Low complexity" evidence="1">
    <location>
        <begin position="334"/>
        <end position="354"/>
    </location>
</feature>
<dbReference type="InterPro" id="IPR002350">
    <property type="entry name" value="Kazal_dom"/>
</dbReference>
<name>A0A811V174_CERCA</name>
<feature type="region of interest" description="Disordered" evidence="1">
    <location>
        <begin position="600"/>
        <end position="622"/>
    </location>
</feature>
<evidence type="ECO:0000256" key="2">
    <source>
        <dbReference type="SAM" id="SignalP"/>
    </source>
</evidence>
<feature type="signal peptide" evidence="2">
    <location>
        <begin position="1"/>
        <end position="20"/>
    </location>
</feature>
<keyword evidence="5" id="KW-1185">Reference proteome</keyword>
<gene>
    <name evidence="4" type="ORF">CCAP1982_LOCUS11614</name>
</gene>
<dbReference type="Gene3D" id="3.30.60.30">
    <property type="match status" value="1"/>
</dbReference>
<reference evidence="4" key="1">
    <citation type="submission" date="2020-11" db="EMBL/GenBank/DDBJ databases">
        <authorList>
            <person name="Whitehead M."/>
        </authorList>
    </citation>
    <scope>NUCLEOTIDE SEQUENCE</scope>
    <source>
        <strain evidence="4">EGII</strain>
    </source>
</reference>
<protein>
    <submittedName>
        <fullName evidence="4">(Mediterranean fruit fly) hypothetical protein</fullName>
    </submittedName>
</protein>
<dbReference type="Pfam" id="PF07648">
    <property type="entry name" value="Kazal_2"/>
    <property type="match status" value="1"/>
</dbReference>
<evidence type="ECO:0000259" key="3">
    <source>
        <dbReference type="Pfam" id="PF07648"/>
    </source>
</evidence>
<feature type="domain" description="Kazal-like" evidence="3">
    <location>
        <begin position="626"/>
        <end position="674"/>
    </location>
</feature>
<feature type="region of interest" description="Disordered" evidence="1">
    <location>
        <begin position="243"/>
        <end position="275"/>
    </location>
</feature>
<dbReference type="OrthoDB" id="8019568at2759"/>
<keyword evidence="2" id="KW-0732">Signal</keyword>
<dbReference type="InterPro" id="IPR036058">
    <property type="entry name" value="Kazal_dom_sf"/>
</dbReference>
<dbReference type="SUPFAM" id="SSF100895">
    <property type="entry name" value="Kazal-type serine protease inhibitors"/>
    <property type="match status" value="1"/>
</dbReference>
<dbReference type="EMBL" id="CAJHJT010000034">
    <property type="protein sequence ID" value="CAD7003153.1"/>
    <property type="molecule type" value="Genomic_DNA"/>
</dbReference>
<sequence length="677" mass="76083">MAKLQFHLAVTALLCTFVHGTNEVTKSPEPELAATLSPASVETPAAQQPANNTRYSRLMKILQDPKTLTAKHYRAAAQRVMARADNLPASGMPYRRPPPHALVPSQQKVRPPLMRRIQDGSPPRFNYEAPKVPLSHLPSKGPVPFNAGKVTVYRPPFPFAQPQSQVHPNILVPQSTAVAQSPKHKPPQYQEEYNFRASPSFNGKAIVRPLVEPHDPNYRQHMKELQQYSGKVQHTIQQYPIPQQQQLQSHQHQHQHFPNLHQSKQESHNRPPTFHYEMQRPYEEPVLHPHVKHNQPLPNRAGYAVYENNELSEEEPPYSHPHAHYPPTPRVEELSQYQSLRQQAQQTDSEAAAAQEAEEYIKFMNSNDYFLPKHEPNYKQLDKQQTQHQQPREQLQQPSHALYPQAEKYTHPAQYSKPSTANGAAGSGTASAASTNYLNQPIQVSQLFYQEDPVPAIVRGSYQTGSNLFVVNSDGNKAVKHVVPPPSTRAPTTLAPAYSKVRYNTLRNRTPEPLRFEFTEHDAVHSAYTNSPPPSFGDDSDQFLYRTASAAVGSTSTTPDFRTSLSNKYVTVTPSSADDPEDDEDVQIASSDFYGRVQLHQSTSSNVSSVPTPPAPVEQKDTEDYCERICANIQDDDEEIVCGSDGYMYTSESQMECYATCLHIDVTVQSKGSCNIR</sequence>
<comment type="caution">
    <text evidence="4">The sequence shown here is derived from an EMBL/GenBank/DDBJ whole genome shotgun (WGS) entry which is preliminary data.</text>
</comment>
<evidence type="ECO:0000313" key="4">
    <source>
        <dbReference type="EMBL" id="CAD7003153.1"/>
    </source>
</evidence>
<evidence type="ECO:0000313" key="5">
    <source>
        <dbReference type="Proteomes" id="UP000606786"/>
    </source>
</evidence>